<evidence type="ECO:0008006" key="3">
    <source>
        <dbReference type="Google" id="ProtNLM"/>
    </source>
</evidence>
<comment type="caution">
    <text evidence="1">The sequence shown here is derived from an EMBL/GenBank/DDBJ whole genome shotgun (WGS) entry which is preliminary data.</text>
</comment>
<dbReference type="EMBL" id="JBHLTC010000040">
    <property type="protein sequence ID" value="MFC0628674.1"/>
    <property type="molecule type" value="Genomic_DNA"/>
</dbReference>
<dbReference type="RefSeq" id="WP_380055410.1">
    <property type="nucleotide sequence ID" value="NZ_JBHLTC010000040.1"/>
</dbReference>
<gene>
    <name evidence="1" type="ORF">ACFFGN_31700</name>
</gene>
<sequence>MTAYDDVPTGTVAALARFGARYEAQLGAPSGDGWIRTDHLLVPDGPELTGLLKHEFDGRGHATEHATALSLMAVYAGRLPATALLLWALHGIVLDVRPENLWLKPAEDAGIEAVAIRSLEPLPGGLATLYDVTLAGHLLPLADELHRRTRAGLRQLRGGVASGTAMAFCAATRETVAADPKVLAEKWAEFVGGAPCGLNALGEVTTVNRGGRDILVYLRNTCCLYYSCADGSGKCCASCCLTPRQDRLANYAAV</sequence>
<accession>A0ABV6QVL2</accession>
<evidence type="ECO:0000313" key="2">
    <source>
        <dbReference type="Proteomes" id="UP001589890"/>
    </source>
</evidence>
<proteinExistence type="predicted"/>
<reference evidence="1 2" key="1">
    <citation type="submission" date="2024-09" db="EMBL/GenBank/DDBJ databases">
        <authorList>
            <person name="Sun Q."/>
            <person name="Mori K."/>
        </authorList>
    </citation>
    <scope>NUCLEOTIDE SEQUENCE [LARGE SCALE GENOMIC DNA]</scope>
    <source>
        <strain evidence="1 2">CGMCC 1.15906</strain>
    </source>
</reference>
<evidence type="ECO:0000313" key="1">
    <source>
        <dbReference type="EMBL" id="MFC0628674.1"/>
    </source>
</evidence>
<organism evidence="1 2">
    <name type="scientific">Kribbella deserti</name>
    <dbReference type="NCBI Taxonomy" id="1926257"/>
    <lineage>
        <taxon>Bacteria</taxon>
        <taxon>Bacillati</taxon>
        <taxon>Actinomycetota</taxon>
        <taxon>Actinomycetes</taxon>
        <taxon>Propionibacteriales</taxon>
        <taxon>Kribbellaceae</taxon>
        <taxon>Kribbella</taxon>
    </lineage>
</organism>
<name>A0ABV6QVL2_9ACTN</name>
<protein>
    <recommendedName>
        <fullName evidence="3">Ferric siderophore reductase C-terminal domain-containing protein</fullName>
    </recommendedName>
</protein>
<dbReference type="Proteomes" id="UP001589890">
    <property type="component" value="Unassembled WGS sequence"/>
</dbReference>
<keyword evidence="2" id="KW-1185">Reference proteome</keyword>